<organism evidence="3 4">
    <name type="scientific">Candidatus Magasanikbacteria bacterium CG_4_10_14_0_2_um_filter_37_12</name>
    <dbReference type="NCBI Taxonomy" id="1974637"/>
    <lineage>
        <taxon>Bacteria</taxon>
        <taxon>Candidatus Magasanikiibacteriota</taxon>
    </lineage>
</organism>
<name>A0A2M7VA90_9BACT</name>
<dbReference type="GO" id="GO:0008270">
    <property type="term" value="F:zinc ion binding"/>
    <property type="evidence" value="ECO:0007669"/>
    <property type="project" value="TreeGrafter"/>
</dbReference>
<comment type="cofactor">
    <cofactor evidence="1">
        <name>Zn(2+)</name>
        <dbReference type="ChEBI" id="CHEBI:29105"/>
    </cofactor>
    <text evidence="1">Binds 1 zinc ion per subunit.</text>
</comment>
<dbReference type="GO" id="GO:0000976">
    <property type="term" value="F:transcription cis-regulatory region binding"/>
    <property type="evidence" value="ECO:0007669"/>
    <property type="project" value="TreeGrafter"/>
</dbReference>
<proteinExistence type="predicted"/>
<evidence type="ECO:0000313" key="3">
    <source>
        <dbReference type="EMBL" id="PIZ95818.1"/>
    </source>
</evidence>
<comment type="caution">
    <text evidence="3">The sequence shown here is derived from an EMBL/GenBank/DDBJ whole genome shotgun (WGS) entry which is preliminary data.</text>
</comment>
<feature type="binding site" evidence="2">
    <location>
        <position position="82"/>
    </location>
    <ligand>
        <name>Fe cation</name>
        <dbReference type="ChEBI" id="CHEBI:24875"/>
    </ligand>
</feature>
<feature type="binding site" evidence="1">
    <location>
        <position position="125"/>
    </location>
    <ligand>
        <name>Zn(2+)</name>
        <dbReference type="ChEBI" id="CHEBI:29105"/>
    </ligand>
</feature>
<gene>
    <name evidence="3" type="ORF">COX81_00225</name>
</gene>
<evidence type="ECO:0000256" key="1">
    <source>
        <dbReference type="PIRSR" id="PIRSR602481-1"/>
    </source>
</evidence>
<keyword evidence="1" id="KW-0862">Zinc</keyword>
<dbReference type="SUPFAM" id="SSF46785">
    <property type="entry name" value="Winged helix' DNA-binding domain"/>
    <property type="match status" value="1"/>
</dbReference>
<accession>A0A2M7VA90</accession>
<reference evidence="4" key="1">
    <citation type="submission" date="2017-09" db="EMBL/GenBank/DDBJ databases">
        <title>Depth-based differentiation of microbial function through sediment-hosted aquifers and enrichment of novel symbionts in the deep terrestrial subsurface.</title>
        <authorList>
            <person name="Probst A.J."/>
            <person name="Ladd B."/>
            <person name="Jarett J.K."/>
            <person name="Geller-Mcgrath D.E."/>
            <person name="Sieber C.M.K."/>
            <person name="Emerson J.B."/>
            <person name="Anantharaman K."/>
            <person name="Thomas B.C."/>
            <person name="Malmstrom R."/>
            <person name="Stieglmeier M."/>
            <person name="Klingl A."/>
            <person name="Woyke T."/>
            <person name="Ryan C.M."/>
            <person name="Banfield J.F."/>
        </authorList>
    </citation>
    <scope>NUCLEOTIDE SEQUENCE [LARGE SCALE GENOMIC DNA]</scope>
</reference>
<evidence type="ECO:0000256" key="2">
    <source>
        <dbReference type="PIRSR" id="PIRSR602481-2"/>
    </source>
</evidence>
<dbReference type="EMBL" id="PFPK01000003">
    <property type="protein sequence ID" value="PIZ95818.1"/>
    <property type="molecule type" value="Genomic_DNA"/>
</dbReference>
<dbReference type="Pfam" id="PF01475">
    <property type="entry name" value="FUR"/>
    <property type="match status" value="1"/>
</dbReference>
<evidence type="ECO:0000313" key="4">
    <source>
        <dbReference type="Proteomes" id="UP000228568"/>
    </source>
</evidence>
<dbReference type="AlphaFoldDB" id="A0A2M7VA90"/>
<feature type="binding site" evidence="1">
    <location>
        <position position="122"/>
    </location>
    <ligand>
        <name>Zn(2+)</name>
        <dbReference type="ChEBI" id="CHEBI:29105"/>
    </ligand>
</feature>
<feature type="binding site" evidence="1">
    <location>
        <position position="88"/>
    </location>
    <ligand>
        <name>Zn(2+)</name>
        <dbReference type="ChEBI" id="CHEBI:29105"/>
    </ligand>
</feature>
<keyword evidence="1" id="KW-0479">Metal-binding</keyword>
<dbReference type="InterPro" id="IPR036388">
    <property type="entry name" value="WH-like_DNA-bd_sf"/>
</dbReference>
<keyword evidence="2" id="KW-0408">Iron</keyword>
<dbReference type="Gene3D" id="1.10.10.10">
    <property type="entry name" value="Winged helix-like DNA-binding domain superfamily/Winged helix DNA-binding domain"/>
    <property type="match status" value="1"/>
</dbReference>
<protein>
    <recommendedName>
        <fullName evidence="5">Transcriptional repressor</fullName>
    </recommendedName>
</protein>
<sequence length="126" mass="14562">MNNWIIEKLKKKGYKVTRPRQIVAEALVTYRGVFSVKELDLSTKIDLVSVYRTFDILAELDIIHPVISIHGEEHYELHNEKHHHHIVCQECEKTKCVPCNITKKSITGFINIHHSIIFTGICLACK</sequence>
<dbReference type="PANTHER" id="PTHR33202">
    <property type="entry name" value="ZINC UPTAKE REGULATION PROTEIN"/>
    <property type="match status" value="1"/>
</dbReference>
<dbReference type="InterPro" id="IPR036390">
    <property type="entry name" value="WH_DNA-bd_sf"/>
</dbReference>
<dbReference type="Proteomes" id="UP000228568">
    <property type="component" value="Unassembled WGS sequence"/>
</dbReference>
<comment type="cofactor">
    <cofactor evidence="2">
        <name>Mn(2+)</name>
        <dbReference type="ChEBI" id="CHEBI:29035"/>
    </cofactor>
    <cofactor evidence="2">
        <name>Fe(2+)</name>
        <dbReference type="ChEBI" id="CHEBI:29033"/>
    </cofactor>
    <text evidence="2">Binds 1 Mn(2+) or Fe(2+) ion per subunit.</text>
</comment>
<dbReference type="GO" id="GO:0003700">
    <property type="term" value="F:DNA-binding transcription factor activity"/>
    <property type="evidence" value="ECO:0007669"/>
    <property type="project" value="InterPro"/>
</dbReference>
<dbReference type="PANTHER" id="PTHR33202:SF7">
    <property type="entry name" value="FERRIC UPTAKE REGULATION PROTEIN"/>
    <property type="match status" value="1"/>
</dbReference>
<dbReference type="InterPro" id="IPR002481">
    <property type="entry name" value="FUR"/>
</dbReference>
<feature type="binding site" evidence="2">
    <location>
        <position position="114"/>
    </location>
    <ligand>
        <name>Fe cation</name>
        <dbReference type="ChEBI" id="CHEBI:24875"/>
    </ligand>
</feature>
<dbReference type="GO" id="GO:0045892">
    <property type="term" value="P:negative regulation of DNA-templated transcription"/>
    <property type="evidence" value="ECO:0007669"/>
    <property type="project" value="TreeGrafter"/>
</dbReference>
<dbReference type="GO" id="GO:1900376">
    <property type="term" value="P:regulation of secondary metabolite biosynthetic process"/>
    <property type="evidence" value="ECO:0007669"/>
    <property type="project" value="TreeGrafter"/>
</dbReference>
<evidence type="ECO:0008006" key="5">
    <source>
        <dbReference type="Google" id="ProtNLM"/>
    </source>
</evidence>
<feature type="binding site" evidence="1">
    <location>
        <position position="91"/>
    </location>
    <ligand>
        <name>Zn(2+)</name>
        <dbReference type="ChEBI" id="CHEBI:29105"/>
    </ligand>
</feature>